<feature type="non-terminal residue" evidence="2">
    <location>
        <position position="1"/>
    </location>
</feature>
<name>Q08764_9DIPT</name>
<accession>Q08764</accession>
<feature type="compositionally biased region" description="Basic residues" evidence="1">
    <location>
        <begin position="22"/>
        <end position="31"/>
    </location>
</feature>
<dbReference type="PIR" id="S32027">
    <property type="entry name" value="S32027"/>
</dbReference>
<reference evidence="2" key="2">
    <citation type="journal article" date="1994" name="J. Mol. Evol.">
        <title>Structure of the smallest salivary-gland secretory protein gene in Chironomus tentans.</title>
        <authorList>
            <person name="Galli J."/>
            <person name="Wieslander L."/>
        </authorList>
    </citation>
    <scope>NUCLEOTIDE SEQUENCE</scope>
</reference>
<sequence>AAAALKLRKGPGLRIGPNGKQQNKKVKRALRAGKSPLRRGPLQKGKGNGNGQGKIRRVLRRKRPAP</sequence>
<evidence type="ECO:0000256" key="1">
    <source>
        <dbReference type="SAM" id="MobiDB-lite"/>
    </source>
</evidence>
<reference evidence="2" key="1">
    <citation type="submission" date="1993-01" db="EMBL/GenBank/DDBJ databases">
        <authorList>
            <person name="Galli J.L.G."/>
        </authorList>
    </citation>
    <scope>NUCLEOTIDE SEQUENCE</scope>
</reference>
<feature type="compositionally biased region" description="Basic residues" evidence="1">
    <location>
        <begin position="54"/>
        <end position="66"/>
    </location>
</feature>
<feature type="compositionally biased region" description="Basic residues" evidence="1">
    <location>
        <begin position="1"/>
        <end position="11"/>
    </location>
</feature>
<dbReference type="AlphaFoldDB" id="Q08764"/>
<dbReference type="EMBL" id="X70777">
    <property type="protein sequence ID" value="CAA50052.1"/>
    <property type="molecule type" value="Genomic_DNA"/>
</dbReference>
<proteinExistence type="predicted"/>
<protein>
    <submittedName>
        <fullName evidence="2">Sp12 gene homologue</fullName>
    </submittedName>
</protein>
<organism evidence="2">
    <name type="scientific">Chironomus luridus</name>
    <dbReference type="NCBI Taxonomy" id="27468"/>
    <lineage>
        <taxon>Eukaryota</taxon>
        <taxon>Metazoa</taxon>
        <taxon>Ecdysozoa</taxon>
        <taxon>Arthropoda</taxon>
        <taxon>Hexapoda</taxon>
        <taxon>Insecta</taxon>
        <taxon>Pterygota</taxon>
        <taxon>Neoptera</taxon>
        <taxon>Endopterygota</taxon>
        <taxon>Diptera</taxon>
        <taxon>Nematocera</taxon>
        <taxon>Chironomoidea</taxon>
        <taxon>Chironomidae</taxon>
        <taxon>Chironominae</taxon>
        <taxon>Chironomus</taxon>
    </lineage>
</organism>
<feature type="region of interest" description="Disordered" evidence="1">
    <location>
        <begin position="1"/>
        <end position="66"/>
    </location>
</feature>
<evidence type="ECO:0000313" key="2">
    <source>
        <dbReference type="EMBL" id="CAA50052.1"/>
    </source>
</evidence>